<evidence type="ECO:0000313" key="3">
    <source>
        <dbReference type="Proteomes" id="UP000887013"/>
    </source>
</evidence>
<dbReference type="AlphaFoldDB" id="A0A8X6N5X8"/>
<evidence type="ECO:0000259" key="1">
    <source>
        <dbReference type="PROSITE" id="PS50225"/>
    </source>
</evidence>
<dbReference type="CDD" id="cd03587">
    <property type="entry name" value="SOCS"/>
    <property type="match status" value="1"/>
</dbReference>
<sequence length="407" mass="48278">MDINECRTFGGYYSELYLYGRPSLLIPLENLNRNNNKIKFWDYYDDDRKEFERELFETYEHIVFNKNPPDVLKIRKFLRLCRIICNCSDPYEAKRIYLMVFEIFCQYQDSSLLLDLLDTTCLDIDMRVHIFSEAVPENLHYLRDLLPLIKNKKFDSWGLWPNSSGYLANNNVISLYFYKRYFNSIPLLLQHGIHWAYSEDIFVDYCKRLNRNWIASDGLFVESSGRSNHRFFLILLTYHALCHLYFNANSGSLIALQQLWRSIADAFVTSDEMIKSLQRFSSNHRFMDRESAKICGMVKLIYPVVTELGPRSLQHLCRCSVRQRLAYNLRLPDGTKKLDLPMILNEYIDLLSAEGHTVYHPHIVLLTWHRTWTHVKRSPLLLLLPQMLWKKRRIIGESCRNCCGAYD</sequence>
<dbReference type="InterPro" id="IPR036036">
    <property type="entry name" value="SOCS_box-like_dom_sf"/>
</dbReference>
<dbReference type="Proteomes" id="UP000887013">
    <property type="component" value="Unassembled WGS sequence"/>
</dbReference>
<organism evidence="2 3">
    <name type="scientific">Nephila pilipes</name>
    <name type="common">Giant wood spider</name>
    <name type="synonym">Nephila maculata</name>
    <dbReference type="NCBI Taxonomy" id="299642"/>
    <lineage>
        <taxon>Eukaryota</taxon>
        <taxon>Metazoa</taxon>
        <taxon>Ecdysozoa</taxon>
        <taxon>Arthropoda</taxon>
        <taxon>Chelicerata</taxon>
        <taxon>Arachnida</taxon>
        <taxon>Araneae</taxon>
        <taxon>Araneomorphae</taxon>
        <taxon>Entelegynae</taxon>
        <taxon>Araneoidea</taxon>
        <taxon>Nephilidae</taxon>
        <taxon>Nephila</taxon>
    </lineage>
</organism>
<evidence type="ECO:0000313" key="2">
    <source>
        <dbReference type="EMBL" id="GFS95392.1"/>
    </source>
</evidence>
<name>A0A8X6N5X8_NEPPI</name>
<dbReference type="Gene3D" id="1.10.750.20">
    <property type="entry name" value="SOCS box"/>
    <property type="match status" value="1"/>
</dbReference>
<accession>A0A8X6N5X8</accession>
<comment type="caution">
    <text evidence="2">The sequence shown here is derived from an EMBL/GenBank/DDBJ whole genome shotgun (WGS) entry which is preliminary data.</text>
</comment>
<dbReference type="Pfam" id="PF07525">
    <property type="entry name" value="SOCS_box"/>
    <property type="match status" value="1"/>
</dbReference>
<keyword evidence="3" id="KW-1185">Reference proteome</keyword>
<dbReference type="SMART" id="SM00969">
    <property type="entry name" value="SOCS_box"/>
    <property type="match status" value="1"/>
</dbReference>
<gene>
    <name evidence="2" type="primary">AVEN_197028_1</name>
    <name evidence="2" type="ORF">NPIL_598841</name>
</gene>
<dbReference type="PROSITE" id="PS50225">
    <property type="entry name" value="SOCS"/>
    <property type="match status" value="1"/>
</dbReference>
<dbReference type="EMBL" id="BMAW01100526">
    <property type="protein sequence ID" value="GFS95392.1"/>
    <property type="molecule type" value="Genomic_DNA"/>
</dbReference>
<feature type="domain" description="SOCS box" evidence="1">
    <location>
        <begin position="299"/>
        <end position="354"/>
    </location>
</feature>
<dbReference type="SUPFAM" id="SSF158235">
    <property type="entry name" value="SOCS box-like"/>
    <property type="match status" value="1"/>
</dbReference>
<dbReference type="GO" id="GO:0035556">
    <property type="term" value="P:intracellular signal transduction"/>
    <property type="evidence" value="ECO:0007669"/>
    <property type="project" value="InterPro"/>
</dbReference>
<dbReference type="InterPro" id="IPR001496">
    <property type="entry name" value="SOCS_box"/>
</dbReference>
<protein>
    <submittedName>
        <fullName evidence="2">SOCS box domain-containing protein</fullName>
    </submittedName>
</protein>
<reference evidence="2" key="1">
    <citation type="submission" date="2020-08" db="EMBL/GenBank/DDBJ databases">
        <title>Multicomponent nature underlies the extraordinary mechanical properties of spider dragline silk.</title>
        <authorList>
            <person name="Kono N."/>
            <person name="Nakamura H."/>
            <person name="Mori M."/>
            <person name="Yoshida Y."/>
            <person name="Ohtoshi R."/>
            <person name="Malay A.D."/>
            <person name="Moran D.A.P."/>
            <person name="Tomita M."/>
            <person name="Numata K."/>
            <person name="Arakawa K."/>
        </authorList>
    </citation>
    <scope>NUCLEOTIDE SEQUENCE</scope>
</reference>
<dbReference type="OrthoDB" id="6434066at2759"/>
<proteinExistence type="predicted"/>